<dbReference type="OrthoDB" id="46961at2759"/>
<feature type="transmembrane region" description="Helical" evidence="6">
    <location>
        <begin position="172"/>
        <end position="194"/>
    </location>
</feature>
<dbReference type="InterPro" id="IPR021013">
    <property type="entry name" value="ATPase_Vma12"/>
</dbReference>
<keyword evidence="4 6" id="KW-1133">Transmembrane helix</keyword>
<dbReference type="Pfam" id="PF11712">
    <property type="entry name" value="Vma12"/>
    <property type="match status" value="1"/>
</dbReference>
<keyword evidence="8" id="KW-1185">Reference proteome</keyword>
<keyword evidence="5 6" id="KW-0472">Membrane</keyword>
<evidence type="ECO:0000256" key="2">
    <source>
        <dbReference type="ARBA" id="ARBA00022692"/>
    </source>
</evidence>
<organism evidence="7 8">
    <name type="scientific">Triparma strigata</name>
    <dbReference type="NCBI Taxonomy" id="1606541"/>
    <lineage>
        <taxon>Eukaryota</taxon>
        <taxon>Sar</taxon>
        <taxon>Stramenopiles</taxon>
        <taxon>Ochrophyta</taxon>
        <taxon>Bolidophyceae</taxon>
        <taxon>Parmales</taxon>
        <taxon>Triparmaceae</taxon>
        <taxon>Triparma</taxon>
    </lineage>
</organism>
<comment type="caution">
    <text evidence="7">The sequence shown here is derived from an EMBL/GenBank/DDBJ whole genome shotgun (WGS) entry which is preliminary data.</text>
</comment>
<keyword evidence="2 6" id="KW-0812">Transmembrane</keyword>
<evidence type="ECO:0000313" key="7">
    <source>
        <dbReference type="EMBL" id="GMI01586.1"/>
    </source>
</evidence>
<reference evidence="8" key="1">
    <citation type="journal article" date="2023" name="Commun. Biol.">
        <title>Genome analysis of Parmales, the sister group of diatoms, reveals the evolutionary specialization of diatoms from phago-mixotrophs to photoautotrophs.</title>
        <authorList>
            <person name="Ban H."/>
            <person name="Sato S."/>
            <person name="Yoshikawa S."/>
            <person name="Yamada K."/>
            <person name="Nakamura Y."/>
            <person name="Ichinomiya M."/>
            <person name="Sato N."/>
            <person name="Blanc-Mathieu R."/>
            <person name="Endo H."/>
            <person name="Kuwata A."/>
            <person name="Ogata H."/>
        </authorList>
    </citation>
    <scope>NUCLEOTIDE SEQUENCE [LARGE SCALE GENOMIC DNA]</scope>
    <source>
        <strain evidence="8">NIES 3701</strain>
    </source>
</reference>
<gene>
    <name evidence="7" type="ORF">TrST_g8727</name>
</gene>
<dbReference type="PANTHER" id="PTHR31394:SF1">
    <property type="entry name" value="TRANSMEMBRANE PROTEIN 199"/>
    <property type="match status" value="1"/>
</dbReference>
<evidence type="ECO:0000313" key="8">
    <source>
        <dbReference type="Proteomes" id="UP001165085"/>
    </source>
</evidence>
<protein>
    <submittedName>
        <fullName evidence="7">Uncharacterized protein</fullName>
    </submittedName>
</protein>
<proteinExistence type="predicted"/>
<dbReference type="GO" id="GO:0070072">
    <property type="term" value="P:vacuolar proton-transporting V-type ATPase complex assembly"/>
    <property type="evidence" value="ECO:0007669"/>
    <property type="project" value="InterPro"/>
</dbReference>
<comment type="subcellular location">
    <subcellularLocation>
        <location evidence="1">Endoplasmic reticulum membrane</location>
        <topology evidence="1">Multi-pass membrane protein</topology>
    </subcellularLocation>
</comment>
<name>A0A9W7F456_9STRA</name>
<evidence type="ECO:0000256" key="5">
    <source>
        <dbReference type="ARBA" id="ARBA00023136"/>
    </source>
</evidence>
<evidence type="ECO:0000256" key="3">
    <source>
        <dbReference type="ARBA" id="ARBA00022824"/>
    </source>
</evidence>
<dbReference type="AlphaFoldDB" id="A0A9W7F456"/>
<dbReference type="Proteomes" id="UP001165085">
    <property type="component" value="Unassembled WGS sequence"/>
</dbReference>
<evidence type="ECO:0000256" key="1">
    <source>
        <dbReference type="ARBA" id="ARBA00004477"/>
    </source>
</evidence>
<keyword evidence="3" id="KW-0256">Endoplasmic reticulum</keyword>
<accession>A0A9W7F456</accession>
<evidence type="ECO:0000256" key="6">
    <source>
        <dbReference type="SAM" id="Phobius"/>
    </source>
</evidence>
<evidence type="ECO:0000256" key="4">
    <source>
        <dbReference type="ARBA" id="ARBA00022989"/>
    </source>
</evidence>
<dbReference type="GO" id="GO:0005789">
    <property type="term" value="C:endoplasmic reticulum membrane"/>
    <property type="evidence" value="ECO:0007669"/>
    <property type="project" value="UniProtKB-SubCell"/>
</dbReference>
<sequence length="233" mass="25720">MKVAVGITKSQSVLDAMVKADFVEKPLLSGEKDFLTLAEITVLNSRLLALSGDGDCGDKVAKELSKLELYYEDRSPAKAKRTPEEEAAYQSRIESLKIKAEQREYANMTMGMGGGISEALAGHNAEKTSIAAEMNKLSSVTAIATNMILAPLTFGAFLYFFVSSRIFTSPTYQILCSIVGGVAMMFVEMTLFVIRSDMLIEHDEKKKKEGEVRVQRKNMAVVEAKRKEGKKRD</sequence>
<dbReference type="EMBL" id="BRXY01000582">
    <property type="protein sequence ID" value="GMI01586.1"/>
    <property type="molecule type" value="Genomic_DNA"/>
</dbReference>
<feature type="transmembrane region" description="Helical" evidence="6">
    <location>
        <begin position="137"/>
        <end position="160"/>
    </location>
</feature>
<dbReference type="PANTHER" id="PTHR31394">
    <property type="entry name" value="TRANSMEMBRANE PROTEIN 199"/>
    <property type="match status" value="1"/>
</dbReference>